<gene>
    <name evidence="5" type="ORF">KV203_03175</name>
</gene>
<evidence type="ECO:0000313" key="5">
    <source>
        <dbReference type="EMBL" id="QXQ14433.1"/>
    </source>
</evidence>
<protein>
    <submittedName>
        <fullName evidence="5">Alcohol dehydrogenase catalytic domain-containing protein</fullName>
    </submittedName>
</protein>
<dbReference type="PANTHER" id="PTHR42813:SF2">
    <property type="entry name" value="DEHYDROGENASE, ZINC-CONTAINING, PUTATIVE (AFU_ORTHOLOGUE AFUA_2G02810)-RELATED"/>
    <property type="match status" value="1"/>
</dbReference>
<dbReference type="SUPFAM" id="SSF50129">
    <property type="entry name" value="GroES-like"/>
    <property type="match status" value="1"/>
</dbReference>
<reference evidence="5" key="1">
    <citation type="submission" date="2021-07" db="EMBL/GenBank/DDBJ databases">
        <title>Candidatus Kaistella beijingensis sp. nov. isolated from a municipal wastewater treatment plant is involved in sludge foaming.</title>
        <authorList>
            <person name="Song Y."/>
            <person name="Liu S.-J."/>
        </authorList>
    </citation>
    <scope>NUCLEOTIDE SEQUENCE</scope>
    <source>
        <strain evidence="5">DSM 43998</strain>
    </source>
</reference>
<dbReference type="RefSeq" id="WP_066466739.1">
    <property type="nucleotide sequence ID" value="NZ_CBCRUZ010000003.1"/>
</dbReference>
<evidence type="ECO:0000313" key="6">
    <source>
        <dbReference type="Proteomes" id="UP000887023"/>
    </source>
</evidence>
<dbReference type="InterPro" id="IPR011032">
    <property type="entry name" value="GroES-like_sf"/>
</dbReference>
<name>A0ABX8S996_9ACTN</name>
<accession>A0ABX8S996</accession>
<evidence type="ECO:0000259" key="4">
    <source>
        <dbReference type="Pfam" id="PF08240"/>
    </source>
</evidence>
<keyword evidence="2" id="KW-0479">Metal-binding</keyword>
<feature type="domain" description="Alcohol dehydrogenase-like N-terminal" evidence="4">
    <location>
        <begin position="25"/>
        <end position="110"/>
    </location>
</feature>
<proteinExistence type="predicted"/>
<dbReference type="Pfam" id="PF08240">
    <property type="entry name" value="ADH_N"/>
    <property type="match status" value="1"/>
</dbReference>
<organism evidence="5 6">
    <name type="scientific">Skermania pinensis</name>
    <dbReference type="NCBI Taxonomy" id="39122"/>
    <lineage>
        <taxon>Bacteria</taxon>
        <taxon>Bacillati</taxon>
        <taxon>Actinomycetota</taxon>
        <taxon>Actinomycetes</taxon>
        <taxon>Mycobacteriales</taxon>
        <taxon>Gordoniaceae</taxon>
        <taxon>Skermania</taxon>
    </lineage>
</organism>
<dbReference type="EMBL" id="CP079105">
    <property type="protein sequence ID" value="QXQ14433.1"/>
    <property type="molecule type" value="Genomic_DNA"/>
</dbReference>
<evidence type="ECO:0000256" key="2">
    <source>
        <dbReference type="ARBA" id="ARBA00022723"/>
    </source>
</evidence>
<sequence length="123" mass="13453">MRTVTFVGPRELRFDEVDAPTMVDPTDALVRPIAATICDLDQWTIQEKVPLSMLGPFRIGHECVARVVEVGAECTLEVGDVVSVAWHIACDTCERCRAGLPSNCKNHSGSQYGLPIRPARCVS</sequence>
<comment type="cofactor">
    <cofactor evidence="1">
        <name>Zn(2+)</name>
        <dbReference type="ChEBI" id="CHEBI:29105"/>
    </cofactor>
</comment>
<evidence type="ECO:0000256" key="3">
    <source>
        <dbReference type="ARBA" id="ARBA00022833"/>
    </source>
</evidence>
<keyword evidence="6" id="KW-1185">Reference proteome</keyword>
<dbReference type="Gene3D" id="3.90.180.10">
    <property type="entry name" value="Medium-chain alcohol dehydrogenases, catalytic domain"/>
    <property type="match status" value="1"/>
</dbReference>
<dbReference type="PANTHER" id="PTHR42813">
    <property type="entry name" value="ZINC-TYPE ALCOHOL DEHYDROGENASE-LIKE"/>
    <property type="match status" value="1"/>
</dbReference>
<dbReference type="Proteomes" id="UP000887023">
    <property type="component" value="Chromosome"/>
</dbReference>
<dbReference type="InterPro" id="IPR013154">
    <property type="entry name" value="ADH-like_N"/>
</dbReference>
<keyword evidence="3" id="KW-0862">Zinc</keyword>
<evidence type="ECO:0000256" key="1">
    <source>
        <dbReference type="ARBA" id="ARBA00001947"/>
    </source>
</evidence>